<evidence type="ECO:0000256" key="7">
    <source>
        <dbReference type="ARBA" id="ARBA00023136"/>
    </source>
</evidence>
<dbReference type="RefSeq" id="WP_193993522.1">
    <property type="nucleotide sequence ID" value="NZ_JADEXP010000103.1"/>
</dbReference>
<keyword evidence="11" id="KW-1185">Reference proteome</keyword>
<evidence type="ECO:0000256" key="1">
    <source>
        <dbReference type="ARBA" id="ARBA00004651"/>
    </source>
</evidence>
<dbReference type="EMBL" id="JADEXP010000103">
    <property type="protein sequence ID" value="MBE9067561.1"/>
    <property type="molecule type" value="Genomic_DNA"/>
</dbReference>
<dbReference type="GO" id="GO:0016763">
    <property type="term" value="F:pentosyltransferase activity"/>
    <property type="evidence" value="ECO:0007669"/>
    <property type="project" value="TreeGrafter"/>
</dbReference>
<evidence type="ECO:0000256" key="2">
    <source>
        <dbReference type="ARBA" id="ARBA00022475"/>
    </source>
</evidence>
<keyword evidence="2" id="KW-1003">Cell membrane</keyword>
<dbReference type="PANTHER" id="PTHR33908">
    <property type="entry name" value="MANNOSYLTRANSFERASE YKCB-RELATED"/>
    <property type="match status" value="1"/>
</dbReference>
<evidence type="ECO:0000256" key="3">
    <source>
        <dbReference type="ARBA" id="ARBA00022676"/>
    </source>
</evidence>
<feature type="transmembrane region" description="Helical" evidence="8">
    <location>
        <begin position="210"/>
        <end position="226"/>
    </location>
</feature>
<sequence>MYKLRLTNKFYLPLILLLAALLRLWRLAAKPLWVDELYTGFYSLGKSLDEIPLGTLQSPAAYWALLDNPGTPRQAAQAVTMHSNHPPLFFVAMNGWLHGMGTSVWSLRAFAVLWGVVAVIAAYYLGRRVGGPRVGPQAGKLAALLMAVSPYGIYLSQEARHYSLAVAIATIALVHWIALLQGDRSPYRWLCWIGLNALGLYVHYFYAFSIVAQWLVTIGGFVWYRYRRLQVMAWVMAMGTTVLLYGPWLPIAITHFQSEASTSWLSQPTPLWQTVILPWLQSLVAGVFMLILLPVEQVPLWVTILSAVTMLGVFGIVLRQVRWGWRSEPRLDLWSPIVSYGLVVLGVMLAITYGLGKDITLAPRYFFMLYPAVTVIAALALVHRRRWVVGAAIAAGLVSQLLISYDIALLKPYLPGQIGRRLGATPPPTLVFVAHQQDGHRARTLSYVLAMPSNNTQVAFTEPASAESWQPSVTNVEAIPSEALTLWLVEPQRPIPFPLTVTLPNQTCSPMGKRINTEGTRQQKYQCRPTG</sequence>
<accession>A0A928ZU87</accession>
<evidence type="ECO:0000256" key="4">
    <source>
        <dbReference type="ARBA" id="ARBA00022679"/>
    </source>
</evidence>
<keyword evidence="5 8" id="KW-0812">Transmembrane</keyword>
<dbReference type="PANTHER" id="PTHR33908:SF3">
    <property type="entry name" value="UNDECAPRENYL PHOSPHATE-ALPHA-4-AMINO-4-DEOXY-L-ARABINOSE ARABINOSYL TRANSFERASE"/>
    <property type="match status" value="1"/>
</dbReference>
<comment type="subcellular location">
    <subcellularLocation>
        <location evidence="1">Cell membrane</location>
        <topology evidence="1">Multi-pass membrane protein</topology>
    </subcellularLocation>
</comment>
<keyword evidence="7 8" id="KW-0472">Membrane</keyword>
<dbReference type="AlphaFoldDB" id="A0A928ZU87"/>
<feature type="transmembrane region" description="Helical" evidence="8">
    <location>
        <begin position="300"/>
        <end position="321"/>
    </location>
</feature>
<feature type="transmembrane region" description="Helical" evidence="8">
    <location>
        <begin position="333"/>
        <end position="353"/>
    </location>
</feature>
<feature type="transmembrane region" description="Helical" evidence="8">
    <location>
        <begin position="365"/>
        <end position="382"/>
    </location>
</feature>
<evidence type="ECO:0000256" key="5">
    <source>
        <dbReference type="ARBA" id="ARBA00022692"/>
    </source>
</evidence>
<keyword evidence="6 8" id="KW-1133">Transmembrane helix</keyword>
<evidence type="ECO:0000313" key="11">
    <source>
        <dbReference type="Proteomes" id="UP000615026"/>
    </source>
</evidence>
<feature type="transmembrane region" description="Helical" evidence="8">
    <location>
        <begin position="162"/>
        <end position="180"/>
    </location>
</feature>
<evidence type="ECO:0000313" key="10">
    <source>
        <dbReference type="EMBL" id="MBE9067561.1"/>
    </source>
</evidence>
<comment type="caution">
    <text evidence="10">The sequence shown here is derived from an EMBL/GenBank/DDBJ whole genome shotgun (WGS) entry which is preliminary data.</text>
</comment>
<keyword evidence="3" id="KW-0328">Glycosyltransferase</keyword>
<dbReference type="InterPro" id="IPR038731">
    <property type="entry name" value="RgtA/B/C-like"/>
</dbReference>
<feature type="transmembrane region" description="Helical" evidence="8">
    <location>
        <begin position="233"/>
        <end position="251"/>
    </location>
</feature>
<feature type="transmembrane region" description="Helical" evidence="8">
    <location>
        <begin position="105"/>
        <end position="126"/>
    </location>
</feature>
<feature type="domain" description="Glycosyltransferase RgtA/B/C/D-like" evidence="9">
    <location>
        <begin position="84"/>
        <end position="244"/>
    </location>
</feature>
<organism evidence="10 11">
    <name type="scientific">Leptolyngbya cf. ectocarpi LEGE 11479</name>
    <dbReference type="NCBI Taxonomy" id="1828722"/>
    <lineage>
        <taxon>Bacteria</taxon>
        <taxon>Bacillati</taxon>
        <taxon>Cyanobacteriota</taxon>
        <taxon>Cyanophyceae</taxon>
        <taxon>Leptolyngbyales</taxon>
        <taxon>Leptolyngbyaceae</taxon>
        <taxon>Leptolyngbya group</taxon>
        <taxon>Leptolyngbya</taxon>
    </lineage>
</organism>
<proteinExistence type="predicted"/>
<reference evidence="10" key="1">
    <citation type="submission" date="2020-10" db="EMBL/GenBank/DDBJ databases">
        <authorList>
            <person name="Castelo-Branco R."/>
            <person name="Eusebio N."/>
            <person name="Adriana R."/>
            <person name="Vieira A."/>
            <person name="Brugerolle De Fraissinette N."/>
            <person name="Rezende De Castro R."/>
            <person name="Schneider M.P."/>
            <person name="Vasconcelos V."/>
            <person name="Leao P.N."/>
        </authorList>
    </citation>
    <scope>NUCLEOTIDE SEQUENCE</scope>
    <source>
        <strain evidence="10">LEGE 11479</strain>
    </source>
</reference>
<keyword evidence="4" id="KW-0808">Transferase</keyword>
<dbReference type="GO" id="GO:0010041">
    <property type="term" value="P:response to iron(III) ion"/>
    <property type="evidence" value="ECO:0007669"/>
    <property type="project" value="TreeGrafter"/>
</dbReference>
<dbReference type="Pfam" id="PF13231">
    <property type="entry name" value="PMT_2"/>
    <property type="match status" value="1"/>
</dbReference>
<evidence type="ECO:0000259" key="9">
    <source>
        <dbReference type="Pfam" id="PF13231"/>
    </source>
</evidence>
<protein>
    <submittedName>
        <fullName evidence="10">Glycosyltransferase family 39 protein</fullName>
    </submittedName>
</protein>
<name>A0A928ZU87_LEPEC</name>
<dbReference type="Proteomes" id="UP000615026">
    <property type="component" value="Unassembled WGS sequence"/>
</dbReference>
<evidence type="ECO:0000256" key="6">
    <source>
        <dbReference type="ARBA" id="ARBA00022989"/>
    </source>
</evidence>
<dbReference type="GO" id="GO:0005886">
    <property type="term" value="C:plasma membrane"/>
    <property type="evidence" value="ECO:0007669"/>
    <property type="project" value="UniProtKB-SubCell"/>
</dbReference>
<evidence type="ECO:0000256" key="8">
    <source>
        <dbReference type="SAM" id="Phobius"/>
    </source>
</evidence>
<dbReference type="GO" id="GO:0009103">
    <property type="term" value="P:lipopolysaccharide biosynthetic process"/>
    <property type="evidence" value="ECO:0007669"/>
    <property type="project" value="UniProtKB-ARBA"/>
</dbReference>
<feature type="transmembrane region" description="Helical" evidence="8">
    <location>
        <begin position="388"/>
        <end position="410"/>
    </location>
</feature>
<gene>
    <name evidence="10" type="ORF">IQ260_12915</name>
</gene>
<dbReference type="InterPro" id="IPR050297">
    <property type="entry name" value="LipidA_mod_glycosyltrf_83"/>
</dbReference>